<feature type="transmembrane region" description="Helical" evidence="1">
    <location>
        <begin position="6"/>
        <end position="27"/>
    </location>
</feature>
<reference evidence="3 4" key="1">
    <citation type="submission" date="2018-11" db="EMBL/GenBank/DDBJ databases">
        <title>Genomic Encyclopedia of Type Strains, Phase IV (KMG-IV): sequencing the most valuable type-strain genomes for metagenomic binning, comparative biology and taxonomic classification.</title>
        <authorList>
            <person name="Goeker M."/>
        </authorList>
    </citation>
    <scope>NUCLEOTIDE SEQUENCE [LARGE SCALE GENOMIC DNA]</scope>
    <source>
        <strain evidence="3 4">DSM 100316</strain>
    </source>
</reference>
<dbReference type="Pfam" id="PF12158">
    <property type="entry name" value="DUF3592"/>
    <property type="match status" value="1"/>
</dbReference>
<name>A0A3N2DQX3_9GAMM</name>
<evidence type="ECO:0000313" key="3">
    <source>
        <dbReference type="EMBL" id="ROS02062.1"/>
    </source>
</evidence>
<keyword evidence="1" id="KW-0812">Transmembrane</keyword>
<proteinExistence type="predicted"/>
<sequence>MNITLIINIIALTLFLIGTGNAIKVFLRRRWPSTEAKILISRISPLPLDQFMASNPRFNDEGELERAVSNKLFTFKSGYLPHLLYRYQVDQQVLFSRRMYSAPLYLFNVSLLRFYTEGASYPVHYHPNKPQQCFLRQSSYLPSLLVITLAIGVLLHQPLLALLPG</sequence>
<dbReference type="Proteomes" id="UP000275394">
    <property type="component" value="Unassembled WGS sequence"/>
</dbReference>
<keyword evidence="1" id="KW-0472">Membrane</keyword>
<evidence type="ECO:0000259" key="2">
    <source>
        <dbReference type="Pfam" id="PF12158"/>
    </source>
</evidence>
<comment type="caution">
    <text evidence="3">The sequence shown here is derived from an EMBL/GenBank/DDBJ whole genome shotgun (WGS) entry which is preliminary data.</text>
</comment>
<dbReference type="RefSeq" id="WP_123712799.1">
    <property type="nucleotide sequence ID" value="NZ_RKHR01000004.1"/>
</dbReference>
<dbReference type="AlphaFoldDB" id="A0A3N2DQX3"/>
<gene>
    <name evidence="3" type="ORF">EDC56_2512</name>
</gene>
<accession>A0A3N2DQX3</accession>
<dbReference type="EMBL" id="RKHR01000004">
    <property type="protein sequence ID" value="ROS02062.1"/>
    <property type="molecule type" value="Genomic_DNA"/>
</dbReference>
<protein>
    <submittedName>
        <fullName evidence="3">Uncharacterized protein DUF3592</fullName>
    </submittedName>
</protein>
<organism evidence="3 4">
    <name type="scientific">Sinobacterium caligoides</name>
    <dbReference type="NCBI Taxonomy" id="933926"/>
    <lineage>
        <taxon>Bacteria</taxon>
        <taxon>Pseudomonadati</taxon>
        <taxon>Pseudomonadota</taxon>
        <taxon>Gammaproteobacteria</taxon>
        <taxon>Cellvibrionales</taxon>
        <taxon>Spongiibacteraceae</taxon>
        <taxon>Sinobacterium</taxon>
    </lineage>
</organism>
<keyword evidence="4" id="KW-1185">Reference proteome</keyword>
<dbReference type="InterPro" id="IPR021994">
    <property type="entry name" value="DUF3592"/>
</dbReference>
<feature type="domain" description="DUF3592" evidence="2">
    <location>
        <begin position="79"/>
        <end position="136"/>
    </location>
</feature>
<feature type="transmembrane region" description="Helical" evidence="1">
    <location>
        <begin position="144"/>
        <end position="163"/>
    </location>
</feature>
<dbReference type="OrthoDB" id="7855841at2"/>
<evidence type="ECO:0000256" key="1">
    <source>
        <dbReference type="SAM" id="Phobius"/>
    </source>
</evidence>
<evidence type="ECO:0000313" key="4">
    <source>
        <dbReference type="Proteomes" id="UP000275394"/>
    </source>
</evidence>
<keyword evidence="1" id="KW-1133">Transmembrane helix</keyword>